<evidence type="ECO:0000313" key="3">
    <source>
        <dbReference type="Proteomes" id="UP000248798"/>
    </source>
</evidence>
<dbReference type="EMBL" id="QLNI01000004">
    <property type="protein sequence ID" value="RAM03451.1"/>
    <property type="molecule type" value="Genomic_DNA"/>
</dbReference>
<evidence type="ECO:0000313" key="2">
    <source>
        <dbReference type="EMBL" id="RAM03451.1"/>
    </source>
</evidence>
<evidence type="ECO:0000313" key="1">
    <source>
        <dbReference type="EMBL" id="QBH12223.1"/>
    </source>
</evidence>
<dbReference type="Proteomes" id="UP000248798">
    <property type="component" value="Unassembled WGS sequence"/>
</dbReference>
<keyword evidence="4" id="KW-1185">Reference proteome</keyword>
<protein>
    <submittedName>
        <fullName evidence="2">Uncharacterized protein</fullName>
    </submittedName>
</protein>
<accession>A0A328FFL7</accession>
<gene>
    <name evidence="2" type="ORF">DO021_02730</name>
    <name evidence="1" type="ORF">EYB58_04380</name>
</gene>
<dbReference type="EMBL" id="CP036313">
    <property type="protein sequence ID" value="QBH12223.1"/>
    <property type="molecule type" value="Genomic_DNA"/>
</dbReference>
<reference evidence="1 4" key="2">
    <citation type="submission" date="2019-02" db="EMBL/GenBank/DDBJ databases">
        <title>Complete genome sequence of Desulfobacter hydrogenophilus AcRS1.</title>
        <authorList>
            <person name="Marietou A."/>
            <person name="Lund M.B."/>
            <person name="Marshall I.P.G."/>
            <person name="Schreiber L."/>
            <person name="Jorgensen B."/>
        </authorList>
    </citation>
    <scope>NUCLEOTIDE SEQUENCE [LARGE SCALE GENOMIC DNA]</scope>
    <source>
        <strain evidence="1 4">AcRS1</strain>
    </source>
</reference>
<organism evidence="2 3">
    <name type="scientific">Desulfobacter hydrogenophilus</name>
    <dbReference type="NCBI Taxonomy" id="2291"/>
    <lineage>
        <taxon>Bacteria</taxon>
        <taxon>Pseudomonadati</taxon>
        <taxon>Thermodesulfobacteriota</taxon>
        <taxon>Desulfobacteria</taxon>
        <taxon>Desulfobacterales</taxon>
        <taxon>Desulfobacteraceae</taxon>
        <taxon>Desulfobacter</taxon>
    </lineage>
</organism>
<sequence length="194" mass="23118">MIFRYYVKCPGCEKTLLIRLSVGSDNEQPFYFVCKNCDIPTRGRQTIWYKSTPGARIDLDDGEQIPPQENVYQTINIHPDLPFVPTLNLMPIGSPFIHQLLGKNFENYKRRYDYFKEITFNPWKAIRRLWSFYLDEKWELFNSEAEKICDDWPKNPNTIAKKDIPHRLFDHTFMPIMCNSFFVEMKKEWNSANG</sequence>
<dbReference type="AlphaFoldDB" id="A0A328FFL7"/>
<proteinExistence type="predicted"/>
<evidence type="ECO:0000313" key="4">
    <source>
        <dbReference type="Proteomes" id="UP000293902"/>
    </source>
</evidence>
<dbReference type="OrthoDB" id="4966228at2"/>
<dbReference type="Proteomes" id="UP000293902">
    <property type="component" value="Chromosome"/>
</dbReference>
<name>A0A328FFL7_9BACT</name>
<dbReference type="RefSeq" id="WP_111953477.1">
    <property type="nucleotide sequence ID" value="NZ_CP036313.1"/>
</dbReference>
<reference evidence="2 3" key="1">
    <citation type="submission" date="2018-06" db="EMBL/GenBank/DDBJ databases">
        <title>Complete Genome Sequence of Desulfobacter hydrogenophilus (DSM3380).</title>
        <authorList>
            <person name="Marietou A."/>
            <person name="Schreiber L."/>
            <person name="Marshall I."/>
            <person name="Jorgensen B."/>
        </authorList>
    </citation>
    <scope>NUCLEOTIDE SEQUENCE [LARGE SCALE GENOMIC DNA]</scope>
    <source>
        <strain evidence="2 3">DSM 3380</strain>
    </source>
</reference>